<accession>A0ABT8DAU5</accession>
<keyword evidence="1" id="KW-0812">Transmembrane</keyword>
<gene>
    <name evidence="2" type="ORF">QWZ10_19605</name>
</gene>
<keyword evidence="1" id="KW-1133">Transmembrane helix</keyword>
<evidence type="ECO:0000313" key="2">
    <source>
        <dbReference type="EMBL" id="MDN3713386.1"/>
    </source>
</evidence>
<comment type="caution">
    <text evidence="2">The sequence shown here is derived from an EMBL/GenBank/DDBJ whole genome shotgun (WGS) entry which is preliminary data.</text>
</comment>
<organism evidence="2 3">
    <name type="scientific">Paracoccus cavernae</name>
    <dbReference type="NCBI Taxonomy" id="1571207"/>
    <lineage>
        <taxon>Bacteria</taxon>
        <taxon>Pseudomonadati</taxon>
        <taxon>Pseudomonadota</taxon>
        <taxon>Alphaproteobacteria</taxon>
        <taxon>Rhodobacterales</taxon>
        <taxon>Paracoccaceae</taxon>
        <taxon>Paracoccus</taxon>
    </lineage>
</organism>
<name>A0ABT8DAU5_9RHOB</name>
<keyword evidence="3" id="KW-1185">Reference proteome</keyword>
<reference evidence="3" key="1">
    <citation type="journal article" date="2019" name="Int. J. Syst. Evol. Microbiol.">
        <title>The Global Catalogue of Microorganisms (GCM) 10K type strain sequencing project: providing services to taxonomists for standard genome sequencing and annotation.</title>
        <authorList>
            <consortium name="The Broad Institute Genomics Platform"/>
            <consortium name="The Broad Institute Genome Sequencing Center for Infectious Disease"/>
            <person name="Wu L."/>
            <person name="Ma J."/>
        </authorList>
    </citation>
    <scope>NUCLEOTIDE SEQUENCE [LARGE SCALE GENOMIC DNA]</scope>
    <source>
        <strain evidence="3">CECT 8482</strain>
    </source>
</reference>
<protein>
    <submittedName>
        <fullName evidence="2">Uncharacterized protein</fullName>
    </submittedName>
</protein>
<dbReference type="Proteomes" id="UP001243846">
    <property type="component" value="Unassembled WGS sequence"/>
</dbReference>
<sequence>MAIETIRSMADEVAGLMASRFGGAKRGQSTDLTTMLRRRGGALPRNIRRKAHYLAEADRMVDMPKLGKQIDLDRADRSYRKLVAYLKPVGKGARWQNRAINLGASLALALLVIGGIALWMHLRRGAL</sequence>
<feature type="transmembrane region" description="Helical" evidence="1">
    <location>
        <begin position="99"/>
        <end position="122"/>
    </location>
</feature>
<evidence type="ECO:0000313" key="3">
    <source>
        <dbReference type="Proteomes" id="UP001243846"/>
    </source>
</evidence>
<proteinExistence type="predicted"/>
<evidence type="ECO:0000256" key="1">
    <source>
        <dbReference type="SAM" id="Phobius"/>
    </source>
</evidence>
<keyword evidence="1" id="KW-0472">Membrane</keyword>
<dbReference type="EMBL" id="JAUFRC010000001">
    <property type="protein sequence ID" value="MDN3713386.1"/>
    <property type="molecule type" value="Genomic_DNA"/>
</dbReference>
<dbReference type="RefSeq" id="WP_377686225.1">
    <property type="nucleotide sequence ID" value="NZ_JBHMDZ010000014.1"/>
</dbReference>